<dbReference type="Gene3D" id="3.40.190.290">
    <property type="match status" value="1"/>
</dbReference>
<dbReference type="SUPFAM" id="SSF46785">
    <property type="entry name" value="Winged helix' DNA-binding domain"/>
    <property type="match status" value="1"/>
</dbReference>
<evidence type="ECO:0000256" key="2">
    <source>
        <dbReference type="ARBA" id="ARBA00023015"/>
    </source>
</evidence>
<dbReference type="GO" id="GO:0003700">
    <property type="term" value="F:DNA-binding transcription factor activity"/>
    <property type="evidence" value="ECO:0007669"/>
    <property type="project" value="InterPro"/>
</dbReference>
<evidence type="ECO:0000256" key="1">
    <source>
        <dbReference type="ARBA" id="ARBA00009437"/>
    </source>
</evidence>
<dbReference type="PANTHER" id="PTHR30126:SF39">
    <property type="entry name" value="HTH-TYPE TRANSCRIPTIONAL REGULATOR CYSL"/>
    <property type="match status" value="1"/>
</dbReference>
<proteinExistence type="inferred from homology"/>
<sequence length="296" mass="33501">MDQALEVFVTVVEKGNFTRAAEELLMTQPAVSQYIRALERSLGTRLLDRSNKYVRLNKAGEIVYHHAKEILGLYTRMNALVDDVMHRASGDLSIGSSYTFGEYLLPRMIASLRQQYPLIRPTITIGNTAEVAGMILRHEADIGIVEGDYQDERLQIEAFAEDEMVIVVPRGQRYEQLSEIPLAELQTETWIVREQGSGTREATERMFAASGFHPRHVVEFGSTQLIKESVEAGLGVTLLSRFVVRKELQLGTLHMLKPDGRPVIRRFSLILQKTPYHTKAVEVFLELLRSKEGMAK</sequence>
<dbReference type="SUPFAM" id="SSF53850">
    <property type="entry name" value="Periplasmic binding protein-like II"/>
    <property type="match status" value="1"/>
</dbReference>
<dbReference type="KEGG" id="pib:BBD41_15695"/>
<evidence type="ECO:0000256" key="3">
    <source>
        <dbReference type="ARBA" id="ARBA00023125"/>
    </source>
</evidence>
<dbReference type="PROSITE" id="PS50931">
    <property type="entry name" value="HTH_LYSR"/>
    <property type="match status" value="1"/>
</dbReference>
<dbReference type="EMBL" id="CP016809">
    <property type="protein sequence ID" value="ANY73904.1"/>
    <property type="molecule type" value="Genomic_DNA"/>
</dbReference>
<name>A0A1B2E1M9_9BACL</name>
<dbReference type="InterPro" id="IPR000847">
    <property type="entry name" value="LysR_HTH_N"/>
</dbReference>
<gene>
    <name evidence="6" type="ORF">BBD41_15695</name>
</gene>
<keyword evidence="4" id="KW-0804">Transcription</keyword>
<dbReference type="InterPro" id="IPR036388">
    <property type="entry name" value="WH-like_DNA-bd_sf"/>
</dbReference>
<dbReference type="PANTHER" id="PTHR30126">
    <property type="entry name" value="HTH-TYPE TRANSCRIPTIONAL REGULATOR"/>
    <property type="match status" value="1"/>
</dbReference>
<evidence type="ECO:0000256" key="4">
    <source>
        <dbReference type="ARBA" id="ARBA00023163"/>
    </source>
</evidence>
<keyword evidence="2" id="KW-0805">Transcription regulation</keyword>
<keyword evidence="3" id="KW-0238">DNA-binding</keyword>
<dbReference type="GO" id="GO:0000976">
    <property type="term" value="F:transcription cis-regulatory region binding"/>
    <property type="evidence" value="ECO:0007669"/>
    <property type="project" value="TreeGrafter"/>
</dbReference>
<feature type="domain" description="HTH lysR-type" evidence="5">
    <location>
        <begin position="1"/>
        <end position="57"/>
    </location>
</feature>
<evidence type="ECO:0000259" key="5">
    <source>
        <dbReference type="PROSITE" id="PS50931"/>
    </source>
</evidence>
<dbReference type="AlphaFoldDB" id="A0A1B2E1M9"/>
<dbReference type="FunFam" id="1.10.10.10:FF:000001">
    <property type="entry name" value="LysR family transcriptional regulator"/>
    <property type="match status" value="1"/>
</dbReference>
<dbReference type="PRINTS" id="PR00039">
    <property type="entry name" value="HTHLYSR"/>
</dbReference>
<protein>
    <submittedName>
        <fullName evidence="6">Transcriptional regulator</fullName>
    </submittedName>
</protein>
<dbReference type="InterPro" id="IPR005119">
    <property type="entry name" value="LysR_subst-bd"/>
</dbReference>
<organism evidence="6">
    <name type="scientific">Paenibacillus ihbetae</name>
    <dbReference type="NCBI Taxonomy" id="1870820"/>
    <lineage>
        <taxon>Bacteria</taxon>
        <taxon>Bacillati</taxon>
        <taxon>Bacillota</taxon>
        <taxon>Bacilli</taxon>
        <taxon>Bacillales</taxon>
        <taxon>Paenibacillaceae</taxon>
        <taxon>Paenibacillus</taxon>
    </lineage>
</organism>
<dbReference type="InterPro" id="IPR036390">
    <property type="entry name" value="WH_DNA-bd_sf"/>
</dbReference>
<dbReference type="Gene3D" id="1.10.10.10">
    <property type="entry name" value="Winged helix-like DNA-binding domain superfamily/Winged helix DNA-binding domain"/>
    <property type="match status" value="1"/>
</dbReference>
<dbReference type="Pfam" id="PF00126">
    <property type="entry name" value="HTH_1"/>
    <property type="match status" value="1"/>
</dbReference>
<accession>A0A1B2E1M9</accession>
<reference evidence="6" key="1">
    <citation type="submission" date="2016-08" db="EMBL/GenBank/DDBJ databases">
        <title>Complete Genome Seqeunce of Paenibacillus sp. nov. IHBB 9852 from high altitute lake of Indian trans-Himalayas.</title>
        <authorList>
            <person name="Kiran S."/>
            <person name="Swarnkar M.K."/>
            <person name="Rana A."/>
            <person name="Tewari R."/>
            <person name="Gulati A."/>
        </authorList>
    </citation>
    <scope>NUCLEOTIDE SEQUENCE [LARGE SCALE GENOMIC DNA]</scope>
    <source>
        <strain evidence="6">IHBB 9852</strain>
    </source>
</reference>
<comment type="similarity">
    <text evidence="1">Belongs to the LysR transcriptional regulatory family.</text>
</comment>
<dbReference type="RefSeq" id="WP_099478157.1">
    <property type="nucleotide sequence ID" value="NZ_CP016809.1"/>
</dbReference>
<dbReference type="Pfam" id="PF03466">
    <property type="entry name" value="LysR_substrate"/>
    <property type="match status" value="1"/>
</dbReference>
<evidence type="ECO:0000313" key="6">
    <source>
        <dbReference type="EMBL" id="ANY73904.1"/>
    </source>
</evidence>
<dbReference type="CDD" id="cd08420">
    <property type="entry name" value="PBP2_CysL_like"/>
    <property type="match status" value="1"/>
</dbReference>